<sequence>MDRLNDFADECYFVVDKIIDLDVTTSLTIKSVSEYIQETARALDKLNDDSLNLKQLKELNETYEAIIEEYNSQLKELVLKAVETKTGLKKMGNLQFEMFKIVTKEKKYQHQKDRQEYHEVTFLSGIWKFFRSDVKRREFEENLEILEKFEEDKEKAVYTIIEIEQSVDRYQKKLEKLRNKVGRILFARISTKDHIGLLLSFFGIKRFKSVEKE</sequence>
<reference evidence="2" key="1">
    <citation type="submission" date="2021-06" db="EMBL/GenBank/DDBJ databases">
        <authorList>
            <person name="Kallberg Y."/>
            <person name="Tangrot J."/>
            <person name="Rosling A."/>
        </authorList>
    </citation>
    <scope>NUCLEOTIDE SEQUENCE</scope>
    <source>
        <strain evidence="2">AZ414A</strain>
    </source>
</reference>
<evidence type="ECO:0000313" key="2">
    <source>
        <dbReference type="EMBL" id="CAG8549170.1"/>
    </source>
</evidence>
<dbReference type="EMBL" id="CAJVPK010000786">
    <property type="protein sequence ID" value="CAG8549170.1"/>
    <property type="molecule type" value="Genomic_DNA"/>
</dbReference>
<comment type="caution">
    <text evidence="2">The sequence shown here is derived from an EMBL/GenBank/DDBJ whole genome shotgun (WGS) entry which is preliminary data.</text>
</comment>
<proteinExistence type="predicted"/>
<name>A0A9N9B0H7_9GLOM</name>
<protein>
    <submittedName>
        <fullName evidence="2">11441_t:CDS:1</fullName>
    </submittedName>
</protein>
<dbReference type="OrthoDB" id="2476294at2759"/>
<accession>A0A9N9B0H7</accession>
<evidence type="ECO:0000313" key="3">
    <source>
        <dbReference type="Proteomes" id="UP000789706"/>
    </source>
</evidence>
<evidence type="ECO:0000256" key="1">
    <source>
        <dbReference type="SAM" id="Coils"/>
    </source>
</evidence>
<dbReference type="AlphaFoldDB" id="A0A9N9B0H7"/>
<keyword evidence="3" id="KW-1185">Reference proteome</keyword>
<gene>
    <name evidence="2" type="ORF">DEBURN_LOCUS7012</name>
</gene>
<keyword evidence="1" id="KW-0175">Coiled coil</keyword>
<feature type="coiled-coil region" evidence="1">
    <location>
        <begin position="36"/>
        <end position="80"/>
    </location>
</feature>
<dbReference type="Proteomes" id="UP000789706">
    <property type="component" value="Unassembled WGS sequence"/>
</dbReference>
<organism evidence="2 3">
    <name type="scientific">Diversispora eburnea</name>
    <dbReference type="NCBI Taxonomy" id="1213867"/>
    <lineage>
        <taxon>Eukaryota</taxon>
        <taxon>Fungi</taxon>
        <taxon>Fungi incertae sedis</taxon>
        <taxon>Mucoromycota</taxon>
        <taxon>Glomeromycotina</taxon>
        <taxon>Glomeromycetes</taxon>
        <taxon>Diversisporales</taxon>
        <taxon>Diversisporaceae</taxon>
        <taxon>Diversispora</taxon>
    </lineage>
</organism>